<dbReference type="OrthoDB" id="5204810at2759"/>
<dbReference type="AlphaFoldDB" id="A0A1Y2E2A1"/>
<protein>
    <submittedName>
        <fullName evidence="1">Uncharacterized protein</fullName>
    </submittedName>
</protein>
<dbReference type="Proteomes" id="UP000193689">
    <property type="component" value="Unassembled WGS sequence"/>
</dbReference>
<keyword evidence="2" id="KW-1185">Reference proteome</keyword>
<evidence type="ECO:0000313" key="2">
    <source>
        <dbReference type="Proteomes" id="UP000193689"/>
    </source>
</evidence>
<gene>
    <name evidence="1" type="ORF">BCR38DRAFT_484865</name>
</gene>
<dbReference type="EMBL" id="MCFJ01000006">
    <property type="protein sequence ID" value="ORY65446.1"/>
    <property type="molecule type" value="Genomic_DNA"/>
</dbReference>
<proteinExistence type="predicted"/>
<evidence type="ECO:0000313" key="1">
    <source>
        <dbReference type="EMBL" id="ORY65446.1"/>
    </source>
</evidence>
<dbReference type="GeneID" id="63780013"/>
<organism evidence="1 2">
    <name type="scientific">Pseudomassariella vexata</name>
    <dbReference type="NCBI Taxonomy" id="1141098"/>
    <lineage>
        <taxon>Eukaryota</taxon>
        <taxon>Fungi</taxon>
        <taxon>Dikarya</taxon>
        <taxon>Ascomycota</taxon>
        <taxon>Pezizomycotina</taxon>
        <taxon>Sordariomycetes</taxon>
        <taxon>Xylariomycetidae</taxon>
        <taxon>Amphisphaeriales</taxon>
        <taxon>Pseudomassariaceae</taxon>
        <taxon>Pseudomassariella</taxon>
    </lineage>
</organism>
<reference evidence="1 2" key="1">
    <citation type="submission" date="2016-07" db="EMBL/GenBank/DDBJ databases">
        <title>Pervasive Adenine N6-methylation of Active Genes in Fungi.</title>
        <authorList>
            <consortium name="DOE Joint Genome Institute"/>
            <person name="Mondo S.J."/>
            <person name="Dannebaum R.O."/>
            <person name="Kuo R.C."/>
            <person name="Labutti K."/>
            <person name="Haridas S."/>
            <person name="Kuo A."/>
            <person name="Salamov A."/>
            <person name="Ahrendt S.R."/>
            <person name="Lipzen A."/>
            <person name="Sullivan W."/>
            <person name="Andreopoulos W.B."/>
            <person name="Clum A."/>
            <person name="Lindquist E."/>
            <person name="Daum C."/>
            <person name="Ramamoorthy G.K."/>
            <person name="Gryganskyi A."/>
            <person name="Culley D."/>
            <person name="Magnuson J.K."/>
            <person name="James T.Y."/>
            <person name="O'Malley M.A."/>
            <person name="Stajich J.E."/>
            <person name="Spatafora J.W."/>
            <person name="Visel A."/>
            <person name="Grigoriev I.V."/>
        </authorList>
    </citation>
    <scope>NUCLEOTIDE SEQUENCE [LARGE SCALE GENOMIC DNA]</scope>
    <source>
        <strain evidence="1 2">CBS 129021</strain>
    </source>
</reference>
<comment type="caution">
    <text evidence="1">The sequence shown here is derived from an EMBL/GenBank/DDBJ whole genome shotgun (WGS) entry which is preliminary data.</text>
</comment>
<dbReference type="InParanoid" id="A0A1Y2E2A1"/>
<accession>A0A1Y2E2A1</accession>
<name>A0A1Y2E2A1_9PEZI</name>
<sequence length="165" mass="17903">MPSQIATPIPVTPPRKTMRLVTSEDLFASLNATLASTGNKPQTPVRNIKERDWDVPAPPPPSPKAHHHFMTALEGTCTVCALHASELGNEFLPFFLGVKVYKKHGAEGARCRSGLHKSLIFSSSSEGTNGVDMEITAEEVGMAREVSLPEDVSLRAMHIGTSRSW</sequence>
<dbReference type="RefSeq" id="XP_040716598.1">
    <property type="nucleotide sequence ID" value="XM_040863801.1"/>
</dbReference>